<organism evidence="10 11">
    <name type="scientific">Aquimarina aggregata</name>
    <dbReference type="NCBI Taxonomy" id="1642818"/>
    <lineage>
        <taxon>Bacteria</taxon>
        <taxon>Pseudomonadati</taxon>
        <taxon>Bacteroidota</taxon>
        <taxon>Flavobacteriia</taxon>
        <taxon>Flavobacteriales</taxon>
        <taxon>Flavobacteriaceae</taxon>
        <taxon>Aquimarina</taxon>
    </lineage>
</organism>
<keyword evidence="3 6" id="KW-0597">Phosphoprotein</keyword>
<keyword evidence="5" id="KW-0418">Kinase</keyword>
<dbReference type="Gene3D" id="3.30.565.10">
    <property type="entry name" value="Histidine kinase-like ATPase, C-terminal domain"/>
    <property type="match status" value="1"/>
</dbReference>
<evidence type="ECO:0000256" key="7">
    <source>
        <dbReference type="SAM" id="Phobius"/>
    </source>
</evidence>
<comment type="caution">
    <text evidence="10">The sequence shown here is derived from an EMBL/GenBank/DDBJ whole genome shotgun (WGS) entry which is preliminary data.</text>
</comment>
<dbReference type="InterPro" id="IPR001789">
    <property type="entry name" value="Sig_transdc_resp-reg_receiver"/>
</dbReference>
<evidence type="ECO:0000313" key="10">
    <source>
        <dbReference type="EMBL" id="KZS38957.1"/>
    </source>
</evidence>
<keyword evidence="7" id="KW-0472">Membrane</keyword>
<dbReference type="SMART" id="SM00062">
    <property type="entry name" value="PBPb"/>
    <property type="match status" value="1"/>
</dbReference>
<dbReference type="SUPFAM" id="SSF53850">
    <property type="entry name" value="Periplasmic binding protein-like II"/>
    <property type="match status" value="1"/>
</dbReference>
<keyword evidence="11" id="KW-1185">Reference proteome</keyword>
<dbReference type="InterPro" id="IPR003594">
    <property type="entry name" value="HATPase_dom"/>
</dbReference>
<dbReference type="InterPro" id="IPR004358">
    <property type="entry name" value="Sig_transdc_His_kin-like_C"/>
</dbReference>
<evidence type="ECO:0000256" key="5">
    <source>
        <dbReference type="ARBA" id="ARBA00022777"/>
    </source>
</evidence>
<keyword evidence="4" id="KW-0808">Transferase</keyword>
<keyword evidence="7" id="KW-1133">Transmembrane helix</keyword>
<dbReference type="Gene3D" id="1.10.287.130">
    <property type="match status" value="1"/>
</dbReference>
<dbReference type="Pfam" id="PF00072">
    <property type="entry name" value="Response_reg"/>
    <property type="match status" value="1"/>
</dbReference>
<comment type="catalytic activity">
    <reaction evidence="1">
        <text>ATP + protein L-histidine = ADP + protein N-phospho-L-histidine.</text>
        <dbReference type="EC" id="2.7.13.3"/>
    </reaction>
</comment>
<dbReference type="PROSITE" id="PS50109">
    <property type="entry name" value="HIS_KIN"/>
    <property type="match status" value="1"/>
</dbReference>
<dbReference type="SMART" id="SM00387">
    <property type="entry name" value="HATPase_c"/>
    <property type="match status" value="1"/>
</dbReference>
<proteinExistence type="predicted"/>
<sequence>MIGFFVEYFDLIEEKINYKFDRKYYVEWPDVMHDAKNQNVDIISQIQATPERKEYLNFYAELFESKHVLVTRKNSLFDTIDDFKNKIITIPEDYAILDILKLKYPNHNFVEDEDDLKCLQKLNSGEYDAYIGPRSVINFLIKNKELNNLQIASETNLSYKPGLSVHKNNRVLNNIIRKAVNSISESEKEDLIGNWLYTQTQPFYKKNNFLIPFIIILLSVLSTILGINFYLNYIVKKKTKELRISKEIAEKDNQLKTAFINNISHEIRTPMNGIIGFSKFLEESLTSTEKEKYTKIIINSSKQLITTMDNILEISKLQTQQVALNLKKTDVFKLLDQVFSNFEEKAKKKEIALILNNNLLEHERFALLDQSKLNQVISSLIENAVKFTEIGAVLISCNILNSSLIIAIRDSGIGINSKDQKNIFKSFSQSENQISRRYGGLGLGLTIAKENVSLMGGKLSFSSIQNQGSTFRLELPYSIIKTQNSNVSEQNDSQSSKLKEYRALIAEDGEVNFLFLKTILMKIENYLFVVYRAKNGKEAVDFCKNNDYLDIVFMDIKMPEMDGYEATRLIKKMNTQLPVVAQTAYSSNEDIHNAFAAGCDDFISKPVDPKALKKIIEKYLVISSS</sequence>
<dbReference type="STRING" id="1642818.AWE51_13970"/>
<dbReference type="InterPro" id="IPR003661">
    <property type="entry name" value="HisK_dim/P_dom"/>
</dbReference>
<protein>
    <recommendedName>
        <fullName evidence="2">histidine kinase</fullName>
        <ecNumber evidence="2">2.7.13.3</ecNumber>
    </recommendedName>
</protein>
<dbReference type="Proteomes" id="UP000076715">
    <property type="component" value="Unassembled WGS sequence"/>
</dbReference>
<dbReference type="SMART" id="SM00448">
    <property type="entry name" value="REC"/>
    <property type="match status" value="1"/>
</dbReference>
<feature type="domain" description="Response regulatory" evidence="9">
    <location>
        <begin position="502"/>
        <end position="620"/>
    </location>
</feature>
<evidence type="ECO:0000259" key="9">
    <source>
        <dbReference type="PROSITE" id="PS50110"/>
    </source>
</evidence>
<dbReference type="SUPFAM" id="SSF52172">
    <property type="entry name" value="CheY-like"/>
    <property type="match status" value="1"/>
</dbReference>
<feature type="transmembrane region" description="Helical" evidence="7">
    <location>
        <begin position="209"/>
        <end position="231"/>
    </location>
</feature>
<evidence type="ECO:0000313" key="11">
    <source>
        <dbReference type="Proteomes" id="UP000076715"/>
    </source>
</evidence>
<dbReference type="CDD" id="cd17546">
    <property type="entry name" value="REC_hyHK_CKI1_RcsC-like"/>
    <property type="match status" value="1"/>
</dbReference>
<dbReference type="Gene3D" id="3.40.190.10">
    <property type="entry name" value="Periplasmic binding protein-like II"/>
    <property type="match status" value="2"/>
</dbReference>
<feature type="modified residue" description="4-aspartylphosphate" evidence="6">
    <location>
        <position position="555"/>
    </location>
</feature>
<dbReference type="InterPro" id="IPR005467">
    <property type="entry name" value="His_kinase_dom"/>
</dbReference>
<dbReference type="Pfam" id="PF00512">
    <property type="entry name" value="HisKA"/>
    <property type="match status" value="1"/>
</dbReference>
<gene>
    <name evidence="10" type="ORF">AWE51_13970</name>
</gene>
<dbReference type="PANTHER" id="PTHR43047">
    <property type="entry name" value="TWO-COMPONENT HISTIDINE PROTEIN KINASE"/>
    <property type="match status" value="1"/>
</dbReference>
<accession>A0A162Y6V2</accession>
<dbReference type="SUPFAM" id="SSF55874">
    <property type="entry name" value="ATPase domain of HSP90 chaperone/DNA topoisomerase II/histidine kinase"/>
    <property type="match status" value="1"/>
</dbReference>
<dbReference type="InterPro" id="IPR011006">
    <property type="entry name" value="CheY-like_superfamily"/>
</dbReference>
<feature type="domain" description="Histidine kinase" evidence="8">
    <location>
        <begin position="262"/>
        <end position="479"/>
    </location>
</feature>
<dbReference type="Gene3D" id="3.40.50.2300">
    <property type="match status" value="1"/>
</dbReference>
<dbReference type="InterPro" id="IPR036890">
    <property type="entry name" value="HATPase_C_sf"/>
</dbReference>
<reference evidence="10 11" key="1">
    <citation type="submission" date="2016-01" db="EMBL/GenBank/DDBJ databases">
        <title>The draft genome sequence of Aquimarina sp. RZW4-3-2.</title>
        <authorList>
            <person name="Wang Y."/>
        </authorList>
    </citation>
    <scope>NUCLEOTIDE SEQUENCE [LARGE SCALE GENOMIC DNA]</scope>
    <source>
        <strain evidence="10 11">RZW4-3-2</strain>
    </source>
</reference>
<evidence type="ECO:0000256" key="4">
    <source>
        <dbReference type="ARBA" id="ARBA00022679"/>
    </source>
</evidence>
<dbReference type="GO" id="GO:0000155">
    <property type="term" value="F:phosphorelay sensor kinase activity"/>
    <property type="evidence" value="ECO:0007669"/>
    <property type="project" value="InterPro"/>
</dbReference>
<dbReference type="CDD" id="cd16922">
    <property type="entry name" value="HATPase_EvgS-ArcB-TorS-like"/>
    <property type="match status" value="1"/>
</dbReference>
<dbReference type="CDD" id="cd00082">
    <property type="entry name" value="HisKA"/>
    <property type="match status" value="1"/>
</dbReference>
<dbReference type="SMART" id="SM00388">
    <property type="entry name" value="HisKA"/>
    <property type="match status" value="1"/>
</dbReference>
<dbReference type="Pfam" id="PF00497">
    <property type="entry name" value="SBP_bac_3"/>
    <property type="match status" value="1"/>
</dbReference>
<evidence type="ECO:0000256" key="6">
    <source>
        <dbReference type="PROSITE-ProRule" id="PRU00169"/>
    </source>
</evidence>
<evidence type="ECO:0000256" key="2">
    <source>
        <dbReference type="ARBA" id="ARBA00012438"/>
    </source>
</evidence>
<evidence type="ECO:0000256" key="1">
    <source>
        <dbReference type="ARBA" id="ARBA00000085"/>
    </source>
</evidence>
<dbReference type="SUPFAM" id="SSF47384">
    <property type="entry name" value="Homodimeric domain of signal transducing histidine kinase"/>
    <property type="match status" value="1"/>
</dbReference>
<evidence type="ECO:0000256" key="3">
    <source>
        <dbReference type="ARBA" id="ARBA00022553"/>
    </source>
</evidence>
<dbReference type="EMBL" id="LQRT01000046">
    <property type="protein sequence ID" value="KZS38957.1"/>
    <property type="molecule type" value="Genomic_DNA"/>
</dbReference>
<dbReference type="CDD" id="cd01007">
    <property type="entry name" value="PBP2_BvgS_HisK_like"/>
    <property type="match status" value="1"/>
</dbReference>
<dbReference type="EC" id="2.7.13.3" evidence="2"/>
<evidence type="ECO:0000259" key="8">
    <source>
        <dbReference type="PROSITE" id="PS50109"/>
    </source>
</evidence>
<dbReference type="PRINTS" id="PR00344">
    <property type="entry name" value="BCTRLSENSOR"/>
</dbReference>
<dbReference type="InterPro" id="IPR036097">
    <property type="entry name" value="HisK_dim/P_sf"/>
</dbReference>
<keyword evidence="7" id="KW-0812">Transmembrane</keyword>
<dbReference type="Pfam" id="PF02518">
    <property type="entry name" value="HATPase_c"/>
    <property type="match status" value="1"/>
</dbReference>
<dbReference type="PROSITE" id="PS50110">
    <property type="entry name" value="RESPONSE_REGULATORY"/>
    <property type="match status" value="1"/>
</dbReference>
<name>A0A162Y6V2_9FLAO</name>
<dbReference type="AlphaFoldDB" id="A0A162Y6V2"/>
<dbReference type="PANTHER" id="PTHR43047:SF64">
    <property type="entry name" value="HISTIDINE KINASE CONTAINING CHEY-HOMOLOGOUS RECEIVER DOMAIN AND PAS DOMAIN-RELATED"/>
    <property type="match status" value="1"/>
</dbReference>
<dbReference type="InterPro" id="IPR001638">
    <property type="entry name" value="Solute-binding_3/MltF_N"/>
</dbReference>